<dbReference type="InterPro" id="IPR000719">
    <property type="entry name" value="Prot_kinase_dom"/>
</dbReference>
<keyword evidence="8" id="KW-0812">Transmembrane</keyword>
<keyword evidence="10" id="KW-0677">Repeat</keyword>
<keyword evidence="12" id="KW-0418">Kinase</keyword>
<keyword evidence="5" id="KW-0597">Phosphoprotein</keyword>
<keyword evidence="9" id="KW-0732">Signal</keyword>
<evidence type="ECO:0000256" key="7">
    <source>
        <dbReference type="ARBA" id="ARBA00022679"/>
    </source>
</evidence>
<evidence type="ECO:0000256" key="19">
    <source>
        <dbReference type="ARBA" id="ARBA00048679"/>
    </source>
</evidence>
<keyword evidence="4 21" id="KW-0723">Serine/threonine-protein kinase</keyword>
<dbReference type="PANTHER" id="PTHR48055:SF57">
    <property type="entry name" value="PROTEIN KINASE DOMAIN-CONTAINING PROTEIN"/>
    <property type="match status" value="1"/>
</dbReference>
<evidence type="ECO:0000256" key="9">
    <source>
        <dbReference type="ARBA" id="ARBA00022729"/>
    </source>
</evidence>
<dbReference type="InterPro" id="IPR051564">
    <property type="entry name" value="LRR_receptor-like_kinase"/>
</dbReference>
<evidence type="ECO:0000313" key="25">
    <source>
        <dbReference type="Proteomes" id="UP001189122"/>
    </source>
</evidence>
<keyword evidence="7" id="KW-0808">Transferase</keyword>
<keyword evidence="3" id="KW-1003">Cell membrane</keyword>
<dbReference type="Gene3D" id="3.30.200.20">
    <property type="entry name" value="Phosphorylase Kinase, domain 1"/>
    <property type="match status" value="1"/>
</dbReference>
<dbReference type="Pfam" id="PF00069">
    <property type="entry name" value="Pkinase"/>
    <property type="match status" value="1"/>
</dbReference>
<keyword evidence="17" id="KW-0325">Glycoprotein</keyword>
<accession>A0A7I8IQG6</accession>
<evidence type="ECO:0000256" key="17">
    <source>
        <dbReference type="ARBA" id="ARBA00023180"/>
    </source>
</evidence>
<keyword evidence="6" id="KW-0433">Leucine-rich repeat</keyword>
<dbReference type="EMBL" id="CACRZD030000004">
    <property type="protein sequence ID" value="CAA6659231.1"/>
    <property type="molecule type" value="Genomic_DNA"/>
</dbReference>
<evidence type="ECO:0000256" key="16">
    <source>
        <dbReference type="ARBA" id="ARBA00023170"/>
    </source>
</evidence>
<dbReference type="GO" id="GO:0004674">
    <property type="term" value="F:protein serine/threonine kinase activity"/>
    <property type="evidence" value="ECO:0007669"/>
    <property type="project" value="UniProtKB-KW"/>
</dbReference>
<keyword evidence="16" id="KW-0675">Receptor</keyword>
<dbReference type="GO" id="GO:0005886">
    <property type="term" value="C:plasma membrane"/>
    <property type="evidence" value="ECO:0007669"/>
    <property type="project" value="UniProtKB-SubCell"/>
</dbReference>
<dbReference type="PROSITE" id="PS00108">
    <property type="entry name" value="PROTEIN_KINASE_ST"/>
    <property type="match status" value="1"/>
</dbReference>
<evidence type="ECO:0000256" key="8">
    <source>
        <dbReference type="ARBA" id="ARBA00022692"/>
    </source>
</evidence>
<protein>
    <recommendedName>
        <fullName evidence="2">non-specific serine/threonine protein kinase</fullName>
        <ecNumber evidence="2">2.7.11.1</ecNumber>
    </recommendedName>
</protein>
<dbReference type="SMART" id="SM00220">
    <property type="entry name" value="S_TKc"/>
    <property type="match status" value="1"/>
</dbReference>
<evidence type="ECO:0000256" key="21">
    <source>
        <dbReference type="RuleBase" id="RU000304"/>
    </source>
</evidence>
<keyword evidence="15" id="KW-0472">Membrane</keyword>
<dbReference type="Gene3D" id="1.10.510.10">
    <property type="entry name" value="Transferase(Phosphotransferase) domain 1"/>
    <property type="match status" value="1"/>
</dbReference>
<dbReference type="EMBL" id="LR743591">
    <property type="protein sequence ID" value="CAA2619504.1"/>
    <property type="molecule type" value="Genomic_DNA"/>
</dbReference>
<name>A0A7I8IQG6_SPIIN</name>
<dbReference type="Proteomes" id="UP001189122">
    <property type="component" value="Unassembled WGS sequence"/>
</dbReference>
<evidence type="ECO:0000256" key="2">
    <source>
        <dbReference type="ARBA" id="ARBA00012513"/>
    </source>
</evidence>
<evidence type="ECO:0000313" key="24">
    <source>
        <dbReference type="EMBL" id="CAA2619504.1"/>
    </source>
</evidence>
<comment type="catalytic activity">
    <reaction evidence="19">
        <text>L-seryl-[protein] + ATP = O-phospho-L-seryl-[protein] + ADP + H(+)</text>
        <dbReference type="Rhea" id="RHEA:17989"/>
        <dbReference type="Rhea" id="RHEA-COMP:9863"/>
        <dbReference type="Rhea" id="RHEA-COMP:11604"/>
        <dbReference type="ChEBI" id="CHEBI:15378"/>
        <dbReference type="ChEBI" id="CHEBI:29999"/>
        <dbReference type="ChEBI" id="CHEBI:30616"/>
        <dbReference type="ChEBI" id="CHEBI:83421"/>
        <dbReference type="ChEBI" id="CHEBI:456216"/>
        <dbReference type="EC" id="2.7.11.1"/>
    </reaction>
</comment>
<evidence type="ECO:0000256" key="6">
    <source>
        <dbReference type="ARBA" id="ARBA00022614"/>
    </source>
</evidence>
<dbReference type="PANTHER" id="PTHR48055">
    <property type="entry name" value="LEUCINE-RICH REPEAT RECEPTOR PROTEIN KINASE EMS1"/>
    <property type="match status" value="1"/>
</dbReference>
<dbReference type="SUPFAM" id="SSF56112">
    <property type="entry name" value="Protein kinase-like (PK-like)"/>
    <property type="match status" value="1"/>
</dbReference>
<evidence type="ECO:0000256" key="22">
    <source>
        <dbReference type="SAM" id="MobiDB-lite"/>
    </source>
</evidence>
<dbReference type="FunFam" id="3.30.200.20:FF:000661">
    <property type="entry name" value="Serine-threonine protein kinase plant-type"/>
    <property type="match status" value="1"/>
</dbReference>
<proteinExistence type="inferred from homology"/>
<feature type="domain" description="Protein kinase" evidence="23">
    <location>
        <begin position="14"/>
        <end position="278"/>
    </location>
</feature>
<sequence>MISRHELMLATGGFSEENLLGSGGFGRVYRGALADGTPVAVKVFDLLKMGEAAWRSFDAECKVMRSVRHRNLVSVITTCSNLDFRAIVLPLMPNGSLESWLHGDLDGGAHVGLRLSFWRRVAVAADVAAALEYLHHGCSPAVVHCDLKPSNVLLDADMDAHLGDFGIAKVAAEHATSATLTSAAAPGTFGYMAPEYGTAARVTTRGDVYSYGILLLEMFTGVRPTDGRFAGGGWNLRRWVAAAFPDSLADVVDPRLLEEDDPEETSSVDGGGSSRSYGSDRREVDRWTATPRRSTVAPPRLPGGGDRAGAEMFVGVPERATGHGGGGGEDEEDPPRDALILFLINQASSSSCGNNSPVVVVLRWTDEDPQNPEISFSINNSVRCKELICTLDEMKNLVKSHFTPPNYEHISY</sequence>
<dbReference type="AlphaFoldDB" id="A0A7I8IQG6"/>
<evidence type="ECO:0000259" key="23">
    <source>
        <dbReference type="PROSITE" id="PS50011"/>
    </source>
</evidence>
<keyword evidence="13 20" id="KW-0067">ATP-binding</keyword>
<dbReference type="InterPro" id="IPR011009">
    <property type="entry name" value="Kinase-like_dom_sf"/>
</dbReference>
<dbReference type="InterPro" id="IPR008271">
    <property type="entry name" value="Ser/Thr_kinase_AS"/>
</dbReference>
<comment type="subcellular location">
    <subcellularLocation>
        <location evidence="1">Cell membrane</location>
        <topology evidence="1">Single-pass membrane protein</topology>
    </subcellularLocation>
</comment>
<evidence type="ECO:0000256" key="18">
    <source>
        <dbReference type="ARBA" id="ARBA00047899"/>
    </source>
</evidence>
<evidence type="ECO:0000256" key="5">
    <source>
        <dbReference type="ARBA" id="ARBA00022553"/>
    </source>
</evidence>
<evidence type="ECO:0000256" key="12">
    <source>
        <dbReference type="ARBA" id="ARBA00022777"/>
    </source>
</evidence>
<dbReference type="FunFam" id="1.10.510.10:FF:000358">
    <property type="entry name" value="Putative leucine-rich repeat receptor-like serine/threonine-protein kinase"/>
    <property type="match status" value="1"/>
</dbReference>
<dbReference type="InterPro" id="IPR017441">
    <property type="entry name" value="Protein_kinase_ATP_BS"/>
</dbReference>
<gene>
    <name evidence="24" type="ORF">SI7747_04005671</name>
</gene>
<comment type="catalytic activity">
    <reaction evidence="18">
        <text>L-threonyl-[protein] + ATP = O-phospho-L-threonyl-[protein] + ADP + H(+)</text>
        <dbReference type="Rhea" id="RHEA:46608"/>
        <dbReference type="Rhea" id="RHEA-COMP:11060"/>
        <dbReference type="Rhea" id="RHEA-COMP:11605"/>
        <dbReference type="ChEBI" id="CHEBI:15378"/>
        <dbReference type="ChEBI" id="CHEBI:30013"/>
        <dbReference type="ChEBI" id="CHEBI:30616"/>
        <dbReference type="ChEBI" id="CHEBI:61977"/>
        <dbReference type="ChEBI" id="CHEBI:456216"/>
        <dbReference type="EC" id="2.7.11.1"/>
    </reaction>
</comment>
<keyword evidence="25" id="KW-1185">Reference proteome</keyword>
<feature type="binding site" evidence="20">
    <location>
        <position position="42"/>
    </location>
    <ligand>
        <name>ATP</name>
        <dbReference type="ChEBI" id="CHEBI:30616"/>
    </ligand>
</feature>
<evidence type="ECO:0000256" key="20">
    <source>
        <dbReference type="PROSITE-ProRule" id="PRU10141"/>
    </source>
</evidence>
<evidence type="ECO:0000256" key="15">
    <source>
        <dbReference type="ARBA" id="ARBA00023136"/>
    </source>
</evidence>
<evidence type="ECO:0000256" key="10">
    <source>
        <dbReference type="ARBA" id="ARBA00022737"/>
    </source>
</evidence>
<evidence type="ECO:0000256" key="3">
    <source>
        <dbReference type="ARBA" id="ARBA00022475"/>
    </source>
</evidence>
<evidence type="ECO:0000256" key="14">
    <source>
        <dbReference type="ARBA" id="ARBA00022989"/>
    </source>
</evidence>
<evidence type="ECO:0000256" key="1">
    <source>
        <dbReference type="ARBA" id="ARBA00004162"/>
    </source>
</evidence>
<keyword evidence="11 20" id="KW-0547">Nucleotide-binding</keyword>
<comment type="similarity">
    <text evidence="21">Belongs to the protein kinase superfamily.</text>
</comment>
<dbReference type="PROSITE" id="PS50011">
    <property type="entry name" value="PROTEIN_KINASE_DOM"/>
    <property type="match status" value="1"/>
</dbReference>
<keyword evidence="14" id="KW-1133">Transmembrane helix</keyword>
<evidence type="ECO:0000256" key="4">
    <source>
        <dbReference type="ARBA" id="ARBA00022527"/>
    </source>
</evidence>
<reference evidence="24 25" key="1">
    <citation type="submission" date="2019-12" db="EMBL/GenBank/DDBJ databases">
        <authorList>
            <person name="Scholz U."/>
            <person name="Mascher M."/>
            <person name="Fiebig A."/>
        </authorList>
    </citation>
    <scope>NUCLEOTIDE SEQUENCE</scope>
</reference>
<feature type="region of interest" description="Disordered" evidence="22">
    <location>
        <begin position="257"/>
        <end position="308"/>
    </location>
</feature>
<dbReference type="GO" id="GO:0005524">
    <property type="term" value="F:ATP binding"/>
    <property type="evidence" value="ECO:0007669"/>
    <property type="project" value="UniProtKB-UniRule"/>
</dbReference>
<dbReference type="EC" id="2.7.11.1" evidence="2"/>
<organism evidence="24">
    <name type="scientific">Spirodela intermedia</name>
    <name type="common">Intermediate duckweed</name>
    <dbReference type="NCBI Taxonomy" id="51605"/>
    <lineage>
        <taxon>Eukaryota</taxon>
        <taxon>Viridiplantae</taxon>
        <taxon>Streptophyta</taxon>
        <taxon>Embryophyta</taxon>
        <taxon>Tracheophyta</taxon>
        <taxon>Spermatophyta</taxon>
        <taxon>Magnoliopsida</taxon>
        <taxon>Liliopsida</taxon>
        <taxon>Araceae</taxon>
        <taxon>Lemnoideae</taxon>
        <taxon>Spirodela</taxon>
    </lineage>
</organism>
<dbReference type="PROSITE" id="PS00107">
    <property type="entry name" value="PROTEIN_KINASE_ATP"/>
    <property type="match status" value="1"/>
</dbReference>
<evidence type="ECO:0000256" key="13">
    <source>
        <dbReference type="ARBA" id="ARBA00022840"/>
    </source>
</evidence>
<evidence type="ECO:0000256" key="11">
    <source>
        <dbReference type="ARBA" id="ARBA00022741"/>
    </source>
</evidence>